<feature type="transmembrane region" description="Helical" evidence="11">
    <location>
        <begin position="294"/>
        <end position="320"/>
    </location>
</feature>
<comment type="similarity">
    <text evidence="2 9">Belongs to the G-protein coupled receptor 1 family.</text>
</comment>
<feature type="transmembrane region" description="Helical" evidence="11">
    <location>
        <begin position="45"/>
        <end position="69"/>
    </location>
</feature>
<dbReference type="PANTHER" id="PTHR24235:SF29">
    <property type="entry name" value="GH23382P"/>
    <property type="match status" value="1"/>
</dbReference>
<keyword evidence="8 9" id="KW-0807">Transducer</keyword>
<keyword evidence="3 9" id="KW-0812">Transmembrane</keyword>
<evidence type="ECO:0000256" key="11">
    <source>
        <dbReference type="SAM" id="Phobius"/>
    </source>
</evidence>
<evidence type="ECO:0000256" key="10">
    <source>
        <dbReference type="SAM" id="MobiDB-lite"/>
    </source>
</evidence>
<dbReference type="GO" id="GO:0043005">
    <property type="term" value="C:neuron projection"/>
    <property type="evidence" value="ECO:0007669"/>
    <property type="project" value="TreeGrafter"/>
</dbReference>
<evidence type="ECO:0000256" key="5">
    <source>
        <dbReference type="ARBA" id="ARBA00023040"/>
    </source>
</evidence>
<keyword evidence="7 9" id="KW-0675">Receptor</keyword>
<evidence type="ECO:0000256" key="6">
    <source>
        <dbReference type="ARBA" id="ARBA00023136"/>
    </source>
</evidence>
<dbReference type="InterPro" id="IPR000276">
    <property type="entry name" value="GPCR_Rhodpsn"/>
</dbReference>
<dbReference type="Gene3D" id="1.20.1070.10">
    <property type="entry name" value="Rhodopsin 7-helix transmembrane proteins"/>
    <property type="match status" value="1"/>
</dbReference>
<comment type="caution">
    <text evidence="13">The sequence shown here is derived from an EMBL/GenBank/DDBJ whole genome shotgun (WGS) entry which is preliminary data.</text>
</comment>
<feature type="transmembrane region" description="Helical" evidence="11">
    <location>
        <begin position="204"/>
        <end position="226"/>
    </location>
</feature>
<dbReference type="GO" id="GO:0004983">
    <property type="term" value="F:neuropeptide Y receptor activity"/>
    <property type="evidence" value="ECO:0007669"/>
    <property type="project" value="InterPro"/>
</dbReference>
<dbReference type="OrthoDB" id="9046662at2759"/>
<evidence type="ECO:0000256" key="8">
    <source>
        <dbReference type="ARBA" id="ARBA00023224"/>
    </source>
</evidence>
<dbReference type="PROSITE" id="PS00237">
    <property type="entry name" value="G_PROTEIN_RECEP_F1_1"/>
    <property type="match status" value="1"/>
</dbReference>
<feature type="transmembrane region" description="Helical" evidence="11">
    <location>
        <begin position="157"/>
        <end position="180"/>
    </location>
</feature>
<accession>A0A226E6K8</accession>
<dbReference type="STRING" id="158441.A0A226E6K8"/>
<comment type="subcellular location">
    <subcellularLocation>
        <location evidence="1">Membrane</location>
        <topology evidence="1">Multi-pass membrane protein</topology>
    </subcellularLocation>
</comment>
<proteinExistence type="inferred from homology"/>
<evidence type="ECO:0000256" key="7">
    <source>
        <dbReference type="ARBA" id="ARBA00023170"/>
    </source>
</evidence>
<evidence type="ECO:0000259" key="12">
    <source>
        <dbReference type="PROSITE" id="PS50262"/>
    </source>
</evidence>
<dbReference type="AlphaFoldDB" id="A0A226E6K8"/>
<evidence type="ECO:0000256" key="1">
    <source>
        <dbReference type="ARBA" id="ARBA00004141"/>
    </source>
</evidence>
<dbReference type="EMBL" id="LNIX01000006">
    <property type="protein sequence ID" value="OXA53243.1"/>
    <property type="molecule type" value="Genomic_DNA"/>
</dbReference>
<feature type="compositionally biased region" description="Polar residues" evidence="10">
    <location>
        <begin position="372"/>
        <end position="392"/>
    </location>
</feature>
<name>A0A226E6K8_FOLCA</name>
<evidence type="ECO:0000313" key="14">
    <source>
        <dbReference type="Proteomes" id="UP000198287"/>
    </source>
</evidence>
<protein>
    <submittedName>
        <fullName evidence="13">Neuropeptide Y receptor</fullName>
    </submittedName>
</protein>
<feature type="transmembrane region" description="Helical" evidence="11">
    <location>
        <begin position="127"/>
        <end position="150"/>
    </location>
</feature>
<gene>
    <name evidence="13" type="ORF">Fcan01_12728</name>
</gene>
<feature type="transmembrane region" description="Helical" evidence="11">
    <location>
        <begin position="262"/>
        <end position="282"/>
    </location>
</feature>
<dbReference type="PRINTS" id="PR01012">
    <property type="entry name" value="NRPEPTIDEYR"/>
</dbReference>
<evidence type="ECO:0000256" key="2">
    <source>
        <dbReference type="ARBA" id="ARBA00010663"/>
    </source>
</evidence>
<dbReference type="Pfam" id="PF00001">
    <property type="entry name" value="7tm_1"/>
    <property type="match status" value="1"/>
</dbReference>
<dbReference type="SMART" id="SM01381">
    <property type="entry name" value="7TM_GPCR_Srsx"/>
    <property type="match status" value="1"/>
</dbReference>
<dbReference type="CDD" id="cd15203">
    <property type="entry name" value="7tmA_NPYR-like"/>
    <property type="match status" value="1"/>
</dbReference>
<keyword evidence="14" id="KW-1185">Reference proteome</keyword>
<dbReference type="FunFam" id="1.20.1070.10:FF:000291">
    <property type="entry name" value="Predicted protein"/>
    <property type="match status" value="1"/>
</dbReference>
<dbReference type="SUPFAM" id="SSF81321">
    <property type="entry name" value="Family A G protein-coupled receptor-like"/>
    <property type="match status" value="1"/>
</dbReference>
<organism evidence="13 14">
    <name type="scientific">Folsomia candida</name>
    <name type="common">Springtail</name>
    <dbReference type="NCBI Taxonomy" id="158441"/>
    <lineage>
        <taxon>Eukaryota</taxon>
        <taxon>Metazoa</taxon>
        <taxon>Ecdysozoa</taxon>
        <taxon>Arthropoda</taxon>
        <taxon>Hexapoda</taxon>
        <taxon>Collembola</taxon>
        <taxon>Entomobryomorpha</taxon>
        <taxon>Isotomoidea</taxon>
        <taxon>Isotomidae</taxon>
        <taxon>Proisotominae</taxon>
        <taxon>Folsomia</taxon>
    </lineage>
</organism>
<dbReference type="InterPro" id="IPR017452">
    <property type="entry name" value="GPCR_Rhodpsn_7TM"/>
</dbReference>
<evidence type="ECO:0000256" key="9">
    <source>
        <dbReference type="RuleBase" id="RU000688"/>
    </source>
</evidence>
<evidence type="ECO:0000313" key="13">
    <source>
        <dbReference type="EMBL" id="OXA53243.1"/>
    </source>
</evidence>
<dbReference type="OMA" id="CWIPLNA"/>
<dbReference type="InterPro" id="IPR000611">
    <property type="entry name" value="NPY_rcpt"/>
</dbReference>
<reference evidence="13 14" key="1">
    <citation type="submission" date="2015-12" db="EMBL/GenBank/DDBJ databases">
        <title>The genome of Folsomia candida.</title>
        <authorList>
            <person name="Faddeeva A."/>
            <person name="Derks M.F."/>
            <person name="Anvar Y."/>
            <person name="Smit S."/>
            <person name="Van Straalen N."/>
            <person name="Roelofs D."/>
        </authorList>
    </citation>
    <scope>NUCLEOTIDE SEQUENCE [LARGE SCALE GENOMIC DNA]</scope>
    <source>
        <strain evidence="13 14">VU population</strain>
        <tissue evidence="13">Whole body</tissue>
    </source>
</reference>
<evidence type="ECO:0000256" key="4">
    <source>
        <dbReference type="ARBA" id="ARBA00022989"/>
    </source>
</evidence>
<dbReference type="GO" id="GO:0005886">
    <property type="term" value="C:plasma membrane"/>
    <property type="evidence" value="ECO:0007669"/>
    <property type="project" value="TreeGrafter"/>
</dbReference>
<keyword evidence="4 11" id="KW-1133">Transmembrane helix</keyword>
<keyword evidence="6 11" id="KW-0472">Membrane</keyword>
<feature type="transmembrane region" description="Helical" evidence="11">
    <location>
        <begin position="81"/>
        <end position="107"/>
    </location>
</feature>
<feature type="region of interest" description="Disordered" evidence="10">
    <location>
        <begin position="372"/>
        <end position="393"/>
    </location>
</feature>
<dbReference type="PRINTS" id="PR00237">
    <property type="entry name" value="GPCRRHODOPSN"/>
</dbReference>
<dbReference type="Proteomes" id="UP000198287">
    <property type="component" value="Unassembled WGS sequence"/>
</dbReference>
<keyword evidence="5 9" id="KW-0297">G-protein coupled receptor</keyword>
<dbReference type="PANTHER" id="PTHR24235">
    <property type="entry name" value="NEUROPEPTIDE Y RECEPTOR"/>
    <property type="match status" value="1"/>
</dbReference>
<dbReference type="PROSITE" id="PS50262">
    <property type="entry name" value="G_PROTEIN_RECEP_F1_2"/>
    <property type="match status" value="1"/>
</dbReference>
<evidence type="ECO:0000256" key="3">
    <source>
        <dbReference type="ARBA" id="ARBA00022692"/>
    </source>
</evidence>
<sequence>MEDENGWDENLTTSIYTDGNYFNQSYMYTNDSGSLDVINHAGVQALFYVIYTQIFVLGIFGNVLVCYVVGRNKAMQTVTNFFITNLALADILLCALAVPFTPLYTFLEEWIFGRVLCHLVPYAQGTSVYISTLTLTSIAVDRFFVIIYPFKPRMRLTVCLLIITGIWIFALLATLPYGIFLEYKMESGKYTCSEAWPSPKERNVFSACTTSMQFILPFIVILFCYIKVSIKLADRAKAKPGSKNSKKEALERERKRRTNRMLIAMVMIFGVCWLPINVLNLLNDVYPDAAAWEYYNLCFFISHAIAMSSCCYNPWLYAWLNENFRKEFKQVLPCFSSAQRAVNRTSRRLVSERTCNGNDTVQETLMPPSQQTKVISPSSEHGQQTGSTNLGTLDTIDEQDSQLQTPVMNVNYENVTATYYSSTNEVEVHIPFVQNQIDCSGQQSNENNTVMAD</sequence>
<feature type="domain" description="G-protein coupled receptors family 1 profile" evidence="12">
    <location>
        <begin position="61"/>
        <end position="317"/>
    </location>
</feature>
<dbReference type="GO" id="GO:0042923">
    <property type="term" value="F:neuropeptide binding"/>
    <property type="evidence" value="ECO:0007669"/>
    <property type="project" value="TreeGrafter"/>
</dbReference>